<proteinExistence type="predicted"/>
<dbReference type="EMBL" id="DXBY01000024">
    <property type="protein sequence ID" value="HIZ34364.1"/>
    <property type="molecule type" value="Genomic_DNA"/>
</dbReference>
<evidence type="ECO:0000313" key="2">
    <source>
        <dbReference type="EMBL" id="HIZ34364.1"/>
    </source>
</evidence>
<keyword evidence="1" id="KW-1133">Transmembrane helix</keyword>
<organism evidence="2 3">
    <name type="scientific">Candidatus Ruania gallistercoris</name>
    <dbReference type="NCBI Taxonomy" id="2838746"/>
    <lineage>
        <taxon>Bacteria</taxon>
        <taxon>Bacillati</taxon>
        <taxon>Actinomycetota</taxon>
        <taxon>Actinomycetes</taxon>
        <taxon>Micrococcales</taxon>
        <taxon>Ruaniaceae</taxon>
        <taxon>Ruania</taxon>
    </lineage>
</organism>
<dbReference type="Pfam" id="PF14155">
    <property type="entry name" value="DUF4307"/>
    <property type="match status" value="1"/>
</dbReference>
<accession>A0A9D2EB32</accession>
<protein>
    <submittedName>
        <fullName evidence="2">DUF4307 domain-containing protein</fullName>
    </submittedName>
</protein>
<keyword evidence="1" id="KW-0812">Transmembrane</keyword>
<comment type="caution">
    <text evidence="2">The sequence shown here is derived from an EMBL/GenBank/DDBJ whole genome shotgun (WGS) entry which is preliminary data.</text>
</comment>
<gene>
    <name evidence="2" type="ORF">H9815_01195</name>
</gene>
<name>A0A9D2EB32_9MICO</name>
<reference evidence="2" key="1">
    <citation type="journal article" date="2021" name="PeerJ">
        <title>Extensive microbial diversity within the chicken gut microbiome revealed by metagenomics and culture.</title>
        <authorList>
            <person name="Gilroy R."/>
            <person name="Ravi A."/>
            <person name="Getino M."/>
            <person name="Pursley I."/>
            <person name="Horton D.L."/>
            <person name="Alikhan N.F."/>
            <person name="Baker D."/>
            <person name="Gharbi K."/>
            <person name="Hall N."/>
            <person name="Watson M."/>
            <person name="Adriaenssens E.M."/>
            <person name="Foster-Nyarko E."/>
            <person name="Jarju S."/>
            <person name="Secka A."/>
            <person name="Antonio M."/>
            <person name="Oren A."/>
            <person name="Chaudhuri R.R."/>
            <person name="La Ragione R."/>
            <person name="Hildebrand F."/>
            <person name="Pallen M.J."/>
        </authorList>
    </citation>
    <scope>NUCLEOTIDE SEQUENCE</scope>
    <source>
        <strain evidence="2">ChiGjej4B4-7305</strain>
    </source>
</reference>
<feature type="transmembrane region" description="Helical" evidence="1">
    <location>
        <begin position="37"/>
        <end position="57"/>
    </location>
</feature>
<reference evidence="2" key="2">
    <citation type="submission" date="2021-04" db="EMBL/GenBank/DDBJ databases">
        <authorList>
            <person name="Gilroy R."/>
        </authorList>
    </citation>
    <scope>NUCLEOTIDE SEQUENCE</scope>
    <source>
        <strain evidence="2">ChiGjej4B4-7305</strain>
    </source>
</reference>
<evidence type="ECO:0000256" key="1">
    <source>
        <dbReference type="SAM" id="Phobius"/>
    </source>
</evidence>
<evidence type="ECO:0000313" key="3">
    <source>
        <dbReference type="Proteomes" id="UP000824037"/>
    </source>
</evidence>
<dbReference type="AlphaFoldDB" id="A0A9D2EB32"/>
<keyword evidence="1" id="KW-0472">Membrane</keyword>
<dbReference type="InterPro" id="IPR025443">
    <property type="entry name" value="DUF4307"/>
</dbReference>
<sequence length="146" mass="15643">MVESEAPGTAPEAERTAQVMAERYGAPTPARQSRRRLWLIAGSLGALGIAVLVWISIEFFAPEATSEQIGFDVIDETHVQVVVDVSKPVDRTATCTLEALNEGYGQVGITDVTVGPQDQRTARLTVDIATTELATTGVVRECTLVD</sequence>
<dbReference type="Proteomes" id="UP000824037">
    <property type="component" value="Unassembled WGS sequence"/>
</dbReference>